<organism evidence="11">
    <name type="scientific">hydrothermal vent metagenome</name>
    <dbReference type="NCBI Taxonomy" id="652676"/>
    <lineage>
        <taxon>unclassified sequences</taxon>
        <taxon>metagenomes</taxon>
        <taxon>ecological metagenomes</taxon>
    </lineage>
</organism>
<dbReference type="Gene3D" id="3.20.20.70">
    <property type="entry name" value="Aldolase class I"/>
    <property type="match status" value="1"/>
</dbReference>
<dbReference type="PIRSF" id="PIRSF000164">
    <property type="entry name" value="DHO_oxidase"/>
    <property type="match status" value="1"/>
</dbReference>
<dbReference type="InterPro" id="IPR013785">
    <property type="entry name" value="Aldolase_TIM"/>
</dbReference>
<evidence type="ECO:0000256" key="5">
    <source>
        <dbReference type="ARBA" id="ARBA00022490"/>
    </source>
</evidence>
<dbReference type="SUPFAM" id="SSF51395">
    <property type="entry name" value="FMN-linked oxidoreductases"/>
    <property type="match status" value="1"/>
</dbReference>
<gene>
    <name evidence="11" type="ORF">MNBD_NITROSPINAE04-2278</name>
</gene>
<dbReference type="CDD" id="cd04740">
    <property type="entry name" value="DHOD_1B_like"/>
    <property type="match status" value="1"/>
</dbReference>
<evidence type="ECO:0000256" key="2">
    <source>
        <dbReference type="ARBA" id="ARBA00004496"/>
    </source>
</evidence>
<evidence type="ECO:0000256" key="7">
    <source>
        <dbReference type="ARBA" id="ARBA00022643"/>
    </source>
</evidence>
<dbReference type="EC" id="1.3.1.14" evidence="11"/>
<evidence type="ECO:0000259" key="10">
    <source>
        <dbReference type="Pfam" id="PF01180"/>
    </source>
</evidence>
<comment type="similarity">
    <text evidence="4">Belongs to the dihydroorotate dehydrogenase family. Type 1 subfamily.</text>
</comment>
<name>A0A3B1CFM0_9ZZZZ</name>
<dbReference type="InterPro" id="IPR049622">
    <property type="entry name" value="Dihydroorotate_DH_I"/>
</dbReference>
<evidence type="ECO:0000256" key="1">
    <source>
        <dbReference type="ARBA" id="ARBA00001917"/>
    </source>
</evidence>
<evidence type="ECO:0000256" key="4">
    <source>
        <dbReference type="ARBA" id="ARBA00008008"/>
    </source>
</evidence>
<dbReference type="HAMAP" id="MF_00224">
    <property type="entry name" value="DHO_dh_type1"/>
    <property type="match status" value="1"/>
</dbReference>
<dbReference type="GO" id="GO:0006207">
    <property type="term" value="P:'de novo' pyrimidine nucleobase biosynthetic process"/>
    <property type="evidence" value="ECO:0007669"/>
    <property type="project" value="InterPro"/>
</dbReference>
<dbReference type="NCBIfam" id="NF005574">
    <property type="entry name" value="PRK07259.1"/>
    <property type="match status" value="1"/>
</dbReference>
<dbReference type="InterPro" id="IPR024920">
    <property type="entry name" value="Dihydroorotate_DH_1"/>
</dbReference>
<sequence length="336" mass="34745">MSKNIDLSSTVAGIELKNPVLAASGTFGYGLLYEKFFDVSVLGGFVTKGLSLKPKAGNPAPRICETPSGMLNAIGLQNIGFDKFAGQKLPKLSKIGTSVIVNFFGDTIDEYVAMAERLDDTAGVHGLEMNISCPNVEKGGAAFGKDLKTTEKVVSACRGVTSKPLIVKLTPDVADIAEFARVCEANGADGISVINTVPGMAIDIRSRKPVLANITGGLSGPAIKPIAVRMVWRCYEAVDIPIFGIGGIACAEDIVEFMLAGASAVQIGTMNFVDPSICARLIDDLKILLKELGANEAYEAGGATEAGGANGAKMTNAGATGAADGYKGLIGAAHRT</sequence>
<dbReference type="InterPro" id="IPR012135">
    <property type="entry name" value="Dihydroorotate_DH_1_2"/>
</dbReference>
<evidence type="ECO:0000256" key="6">
    <source>
        <dbReference type="ARBA" id="ARBA00022630"/>
    </source>
</evidence>
<dbReference type="GO" id="GO:0044205">
    <property type="term" value="P:'de novo' UMP biosynthetic process"/>
    <property type="evidence" value="ECO:0007669"/>
    <property type="project" value="UniProtKB-UniPathway"/>
</dbReference>
<keyword evidence="6" id="KW-0285">Flavoprotein</keyword>
<dbReference type="Pfam" id="PF01180">
    <property type="entry name" value="DHO_dh"/>
    <property type="match status" value="1"/>
</dbReference>
<keyword evidence="8" id="KW-0665">Pyrimidine biosynthesis</keyword>
<dbReference type="InterPro" id="IPR005720">
    <property type="entry name" value="Dihydroorotate_DH_cat"/>
</dbReference>
<evidence type="ECO:0000256" key="8">
    <source>
        <dbReference type="ARBA" id="ARBA00022975"/>
    </source>
</evidence>
<dbReference type="PROSITE" id="PS00911">
    <property type="entry name" value="DHODEHASE_1"/>
    <property type="match status" value="1"/>
</dbReference>
<comment type="pathway">
    <text evidence="3">Pyrimidine metabolism; UMP biosynthesis via de novo pathway.</text>
</comment>
<dbReference type="AlphaFoldDB" id="A0A3B1CFM0"/>
<dbReference type="InterPro" id="IPR001295">
    <property type="entry name" value="Dihydroorotate_DH_CS"/>
</dbReference>
<reference evidence="11" key="1">
    <citation type="submission" date="2018-06" db="EMBL/GenBank/DDBJ databases">
        <authorList>
            <person name="Zhirakovskaya E."/>
        </authorList>
    </citation>
    <scope>NUCLEOTIDE SEQUENCE</scope>
</reference>
<dbReference type="UniPathway" id="UPA00070"/>
<keyword evidence="5" id="KW-0963">Cytoplasm</keyword>
<evidence type="ECO:0000256" key="3">
    <source>
        <dbReference type="ARBA" id="ARBA00004725"/>
    </source>
</evidence>
<proteinExistence type="inferred from homology"/>
<dbReference type="EMBL" id="UOGA01000249">
    <property type="protein sequence ID" value="VAX23533.1"/>
    <property type="molecule type" value="Genomic_DNA"/>
</dbReference>
<dbReference type="GO" id="GO:0004589">
    <property type="term" value="F:dihydroorotate dehydrogenase (NAD+) activity"/>
    <property type="evidence" value="ECO:0007669"/>
    <property type="project" value="UniProtKB-EC"/>
</dbReference>
<accession>A0A3B1CFM0</accession>
<evidence type="ECO:0000313" key="11">
    <source>
        <dbReference type="EMBL" id="VAX23533.1"/>
    </source>
</evidence>
<dbReference type="PANTHER" id="PTHR48109:SF1">
    <property type="entry name" value="DIHYDROOROTATE DEHYDROGENASE (FUMARATE)"/>
    <property type="match status" value="1"/>
</dbReference>
<dbReference type="InterPro" id="IPR050074">
    <property type="entry name" value="DHO_dehydrogenase"/>
</dbReference>
<dbReference type="NCBIfam" id="TIGR01037">
    <property type="entry name" value="pyrD_sub1_fam"/>
    <property type="match status" value="1"/>
</dbReference>
<feature type="domain" description="Dihydroorotate dehydrogenase catalytic" evidence="10">
    <location>
        <begin position="7"/>
        <end position="288"/>
    </location>
</feature>
<keyword evidence="9 11" id="KW-0560">Oxidoreductase</keyword>
<evidence type="ECO:0000256" key="9">
    <source>
        <dbReference type="ARBA" id="ARBA00023002"/>
    </source>
</evidence>
<protein>
    <submittedName>
        <fullName evidence="11">Dihydroorotate dehydrogenase (NAD(+)), catalytic subunit</fullName>
        <ecNumber evidence="11">1.3.1.14</ecNumber>
    </submittedName>
</protein>
<dbReference type="FunFam" id="3.20.20.70:FF:000027">
    <property type="entry name" value="Dihydropyrimidine dehydrogenase [NADP(+)]"/>
    <property type="match status" value="1"/>
</dbReference>
<dbReference type="PANTHER" id="PTHR48109">
    <property type="entry name" value="DIHYDROOROTATE DEHYDROGENASE (QUINONE), MITOCHONDRIAL-RELATED"/>
    <property type="match status" value="1"/>
</dbReference>
<dbReference type="GO" id="GO:0005737">
    <property type="term" value="C:cytoplasm"/>
    <property type="evidence" value="ECO:0007669"/>
    <property type="project" value="UniProtKB-SubCell"/>
</dbReference>
<keyword evidence="7" id="KW-0288">FMN</keyword>
<comment type="subcellular location">
    <subcellularLocation>
        <location evidence="2">Cytoplasm</location>
    </subcellularLocation>
</comment>
<dbReference type="InterPro" id="IPR033888">
    <property type="entry name" value="DHOD_1B"/>
</dbReference>
<comment type="cofactor">
    <cofactor evidence="1">
        <name>FMN</name>
        <dbReference type="ChEBI" id="CHEBI:58210"/>
    </cofactor>
</comment>